<accession>A0A0L9UFM1</accession>
<evidence type="ECO:0000313" key="2">
    <source>
        <dbReference type="EMBL" id="KOM41523.1"/>
    </source>
</evidence>
<feature type="compositionally biased region" description="Pro residues" evidence="1">
    <location>
        <begin position="48"/>
        <end position="77"/>
    </location>
</feature>
<organism evidence="2 3">
    <name type="scientific">Phaseolus angularis</name>
    <name type="common">Azuki bean</name>
    <name type="synonym">Vigna angularis</name>
    <dbReference type="NCBI Taxonomy" id="3914"/>
    <lineage>
        <taxon>Eukaryota</taxon>
        <taxon>Viridiplantae</taxon>
        <taxon>Streptophyta</taxon>
        <taxon>Embryophyta</taxon>
        <taxon>Tracheophyta</taxon>
        <taxon>Spermatophyta</taxon>
        <taxon>Magnoliopsida</taxon>
        <taxon>eudicotyledons</taxon>
        <taxon>Gunneridae</taxon>
        <taxon>Pentapetalae</taxon>
        <taxon>rosids</taxon>
        <taxon>fabids</taxon>
        <taxon>Fabales</taxon>
        <taxon>Fabaceae</taxon>
        <taxon>Papilionoideae</taxon>
        <taxon>50 kb inversion clade</taxon>
        <taxon>NPAAA clade</taxon>
        <taxon>indigoferoid/millettioid clade</taxon>
        <taxon>Phaseoleae</taxon>
        <taxon>Vigna</taxon>
    </lineage>
</organism>
<feature type="compositionally biased region" description="Basic residues" evidence="1">
    <location>
        <begin position="14"/>
        <end position="24"/>
    </location>
</feature>
<feature type="compositionally biased region" description="Low complexity" evidence="1">
    <location>
        <begin position="123"/>
        <end position="136"/>
    </location>
</feature>
<reference evidence="3" key="1">
    <citation type="journal article" date="2015" name="Proc. Natl. Acad. Sci. U.S.A.">
        <title>Genome sequencing of adzuki bean (Vigna angularis) provides insight into high starch and low fat accumulation and domestication.</title>
        <authorList>
            <person name="Yang K."/>
            <person name="Tian Z."/>
            <person name="Chen C."/>
            <person name="Luo L."/>
            <person name="Zhao B."/>
            <person name="Wang Z."/>
            <person name="Yu L."/>
            <person name="Li Y."/>
            <person name="Sun Y."/>
            <person name="Li W."/>
            <person name="Chen Y."/>
            <person name="Li Y."/>
            <person name="Zhang Y."/>
            <person name="Ai D."/>
            <person name="Zhao J."/>
            <person name="Shang C."/>
            <person name="Ma Y."/>
            <person name="Wu B."/>
            <person name="Wang M."/>
            <person name="Gao L."/>
            <person name="Sun D."/>
            <person name="Zhang P."/>
            <person name="Guo F."/>
            <person name="Wang W."/>
            <person name="Li Y."/>
            <person name="Wang J."/>
            <person name="Varshney R.K."/>
            <person name="Wang J."/>
            <person name="Ling H.Q."/>
            <person name="Wan P."/>
        </authorList>
    </citation>
    <scope>NUCLEOTIDE SEQUENCE</scope>
    <source>
        <strain evidence="3">cv. Jingnong 6</strain>
    </source>
</reference>
<dbReference type="PRINTS" id="PR01217">
    <property type="entry name" value="PRICHEXTENSN"/>
</dbReference>
<evidence type="ECO:0008006" key="4">
    <source>
        <dbReference type="Google" id="ProtNLM"/>
    </source>
</evidence>
<dbReference type="OMA" id="HYSANCP"/>
<feature type="region of interest" description="Disordered" evidence="1">
    <location>
        <begin position="414"/>
        <end position="436"/>
    </location>
</feature>
<evidence type="ECO:0000313" key="3">
    <source>
        <dbReference type="Proteomes" id="UP000053144"/>
    </source>
</evidence>
<evidence type="ECO:0000256" key="1">
    <source>
        <dbReference type="SAM" id="MobiDB-lite"/>
    </source>
</evidence>
<feature type="region of interest" description="Disordered" evidence="1">
    <location>
        <begin position="1"/>
        <end position="95"/>
    </location>
</feature>
<feature type="region of interest" description="Disordered" evidence="1">
    <location>
        <begin position="305"/>
        <end position="326"/>
    </location>
</feature>
<sequence>MTGQGSERPDKGKGVARARKRQRQAPKYVLRVPARLPTTAVGSTSSVGPPPTPTVQPPTPAVDPTPTPSVDPTPTPVVHPSTTPATDPLPPPVIITPTPPPVVITPTPPPVVITPTPVPDPTSIPSSSVIPPSDIVRPSADQDSSGDGEGLDPPLHDRPWIEPYGKGFIPSRVASQAITRSIKQHFLSPWPTWGAIPDDDKKPFWQRFKWKPEHESQIHRNFHMKASHRLSEMFRDARNAGQRPYWLGEIIWNSLLAHWNTVEFRNKCAKAQRNRASERGGTLHTGGSIPIHEHVIRMEDFSTRLSQVRSEHESAPTPDDASNADDDIHRTQCWINIVGGKKKGRVYGAGQLATNYTASRGGTLKHQPSSSTSTPDEVVLRLTQELRQRDQEITDLRAEFTNFKSLVMRVLPETSQDVQNIPPTQPRPSSSPAATQ</sequence>
<proteinExistence type="predicted"/>
<dbReference type="Proteomes" id="UP000053144">
    <property type="component" value="Chromosome 4"/>
</dbReference>
<dbReference type="AlphaFoldDB" id="A0A0L9UFM1"/>
<dbReference type="Gramene" id="KOM41523">
    <property type="protein sequence ID" value="KOM41523"/>
    <property type="gene ID" value="LR48_Vigan04g172100"/>
</dbReference>
<gene>
    <name evidence="2" type="ORF">LR48_Vigan04g172100</name>
</gene>
<feature type="region of interest" description="Disordered" evidence="1">
    <location>
        <begin position="115"/>
        <end position="158"/>
    </location>
</feature>
<protein>
    <recommendedName>
        <fullName evidence="4">Transposase, Ptta/En/Spm, plant</fullName>
    </recommendedName>
</protein>
<dbReference type="EMBL" id="CM003374">
    <property type="protein sequence ID" value="KOM41523.1"/>
    <property type="molecule type" value="Genomic_DNA"/>
</dbReference>
<name>A0A0L9UFM1_PHAAN</name>